<dbReference type="InterPro" id="IPR050833">
    <property type="entry name" value="Poly_Biosynth_Transport"/>
</dbReference>
<feature type="transmembrane region" description="Helical" evidence="6">
    <location>
        <begin position="369"/>
        <end position="388"/>
    </location>
</feature>
<feature type="transmembrane region" description="Helical" evidence="6">
    <location>
        <begin position="181"/>
        <end position="203"/>
    </location>
</feature>
<dbReference type="PANTHER" id="PTHR30250:SF26">
    <property type="entry name" value="PSMA PROTEIN"/>
    <property type="match status" value="1"/>
</dbReference>
<evidence type="ECO:0000256" key="3">
    <source>
        <dbReference type="ARBA" id="ARBA00022692"/>
    </source>
</evidence>
<evidence type="ECO:0000256" key="4">
    <source>
        <dbReference type="ARBA" id="ARBA00022989"/>
    </source>
</evidence>
<keyword evidence="4 6" id="KW-1133">Transmembrane helix</keyword>
<evidence type="ECO:0000256" key="5">
    <source>
        <dbReference type="ARBA" id="ARBA00023136"/>
    </source>
</evidence>
<dbReference type="PANTHER" id="PTHR30250">
    <property type="entry name" value="PST FAMILY PREDICTED COLANIC ACID TRANSPORTER"/>
    <property type="match status" value="1"/>
</dbReference>
<evidence type="ECO:0000313" key="8">
    <source>
        <dbReference type="Proteomes" id="UP000824093"/>
    </source>
</evidence>
<feature type="transmembrane region" description="Helical" evidence="6">
    <location>
        <begin position="433"/>
        <end position="453"/>
    </location>
</feature>
<evidence type="ECO:0000256" key="6">
    <source>
        <dbReference type="SAM" id="Phobius"/>
    </source>
</evidence>
<feature type="transmembrane region" description="Helical" evidence="6">
    <location>
        <begin position="300"/>
        <end position="323"/>
    </location>
</feature>
<feature type="transmembrane region" description="Helical" evidence="6">
    <location>
        <begin position="7"/>
        <end position="26"/>
    </location>
</feature>
<feature type="transmembrane region" description="Helical" evidence="6">
    <location>
        <begin position="90"/>
        <end position="113"/>
    </location>
</feature>
<gene>
    <name evidence="7" type="ORF">IAB70_06060</name>
</gene>
<reference evidence="7" key="1">
    <citation type="submission" date="2020-10" db="EMBL/GenBank/DDBJ databases">
        <authorList>
            <person name="Gilroy R."/>
        </authorList>
    </citation>
    <scope>NUCLEOTIDE SEQUENCE</scope>
    <source>
        <strain evidence="7">CHK195-15760</strain>
    </source>
</reference>
<dbReference type="EMBL" id="DVNH01000047">
    <property type="protein sequence ID" value="HIU52156.1"/>
    <property type="molecule type" value="Genomic_DNA"/>
</dbReference>
<feature type="transmembrane region" description="Helical" evidence="6">
    <location>
        <begin position="459"/>
        <end position="480"/>
    </location>
</feature>
<keyword evidence="2" id="KW-1003">Cell membrane</keyword>
<accession>A0A9D1M1X0</accession>
<comment type="subcellular location">
    <subcellularLocation>
        <location evidence="1">Cell membrane</location>
        <topology evidence="1">Multi-pass membrane protein</topology>
    </subcellularLocation>
</comment>
<evidence type="ECO:0000313" key="7">
    <source>
        <dbReference type="EMBL" id="HIU52156.1"/>
    </source>
</evidence>
<evidence type="ECO:0000256" key="1">
    <source>
        <dbReference type="ARBA" id="ARBA00004651"/>
    </source>
</evidence>
<proteinExistence type="predicted"/>
<organism evidence="7 8">
    <name type="scientific">Candidatus Merdicola faecigallinarum</name>
    <dbReference type="NCBI Taxonomy" id="2840862"/>
    <lineage>
        <taxon>Bacteria</taxon>
        <taxon>Bacillati</taxon>
        <taxon>Bacillota</taxon>
        <taxon>Clostridia</taxon>
        <taxon>Candidatus Merdicola</taxon>
    </lineage>
</organism>
<dbReference type="Proteomes" id="UP000824093">
    <property type="component" value="Unassembled WGS sequence"/>
</dbReference>
<feature type="transmembrane region" description="Helical" evidence="6">
    <location>
        <begin position="394"/>
        <end position="413"/>
    </location>
</feature>
<comment type="caution">
    <text evidence="7">The sequence shown here is derived from an EMBL/GenBank/DDBJ whole genome shotgun (WGS) entry which is preliminary data.</text>
</comment>
<sequence>MREKNIIKNFITEVVPQFMIAIIGLFKSQALLECLGEQTSGLFQIFGQIMAYLSLLEGGMGVAAIYRLYKPLIEKDYELLGKLKRGIGVIFRRLAIIIFFLGIALSFVIPFLIKDNQFSTSYIQFNFMLYLIGELVLYFTVFERNLFTADEKGYKVNILMNSSIILKGIFEIIILKLGGNLTQILLMFIVINFILNVALIYLTRKNYSMIIPKTEGDYSVLKDVKNLFVHKISNLITNNIDVLILSKVMGLTYVVIYTTYNMIITNVNSFITKFYTSTIGSVGKIIVEKKEESNNIFKEFNAMMFFVATVIGIPMFFAMDYFINIWYKGQIHTNIMISILFTAQFLLYCVRIPMLTFSEAAGLFKETRICPILGAIINLVLSLILVQTMQIEGVLIATVISLILAEYLIRPVIIYKKIFGKGVKEYYFTTLKFIIPMVFLFIITAKLTLTWNISSILDLFIATFIIGCINLILTFIYYYITKELVFLKRLKRIKRREQGV</sequence>
<dbReference type="AlphaFoldDB" id="A0A9D1M1X0"/>
<reference evidence="7" key="2">
    <citation type="journal article" date="2021" name="PeerJ">
        <title>Extensive microbial diversity within the chicken gut microbiome revealed by metagenomics and culture.</title>
        <authorList>
            <person name="Gilroy R."/>
            <person name="Ravi A."/>
            <person name="Getino M."/>
            <person name="Pursley I."/>
            <person name="Horton D.L."/>
            <person name="Alikhan N.F."/>
            <person name="Baker D."/>
            <person name="Gharbi K."/>
            <person name="Hall N."/>
            <person name="Watson M."/>
            <person name="Adriaenssens E.M."/>
            <person name="Foster-Nyarko E."/>
            <person name="Jarju S."/>
            <person name="Secka A."/>
            <person name="Antonio M."/>
            <person name="Oren A."/>
            <person name="Chaudhuri R.R."/>
            <person name="La Ragione R."/>
            <person name="Hildebrand F."/>
            <person name="Pallen M.J."/>
        </authorList>
    </citation>
    <scope>NUCLEOTIDE SEQUENCE</scope>
    <source>
        <strain evidence="7">CHK195-15760</strain>
    </source>
</reference>
<feature type="transmembrane region" description="Helical" evidence="6">
    <location>
        <begin position="46"/>
        <end position="69"/>
    </location>
</feature>
<keyword evidence="5 6" id="KW-0472">Membrane</keyword>
<name>A0A9D1M1X0_9FIRM</name>
<dbReference type="GO" id="GO:0005886">
    <property type="term" value="C:plasma membrane"/>
    <property type="evidence" value="ECO:0007669"/>
    <property type="project" value="UniProtKB-SubCell"/>
</dbReference>
<protein>
    <recommendedName>
        <fullName evidence="9">Polysaccharide biosynthesis protein</fullName>
    </recommendedName>
</protein>
<keyword evidence="3 6" id="KW-0812">Transmembrane</keyword>
<feature type="transmembrane region" description="Helical" evidence="6">
    <location>
        <begin position="154"/>
        <end position="175"/>
    </location>
</feature>
<evidence type="ECO:0008006" key="9">
    <source>
        <dbReference type="Google" id="ProtNLM"/>
    </source>
</evidence>
<feature type="transmembrane region" description="Helical" evidence="6">
    <location>
        <begin position="125"/>
        <end position="142"/>
    </location>
</feature>
<evidence type="ECO:0000256" key="2">
    <source>
        <dbReference type="ARBA" id="ARBA00022475"/>
    </source>
</evidence>